<gene>
    <name evidence="4" type="ORF">DQQ10_12360</name>
</gene>
<sequence length="590" mass="67250">MKARIVALFIVFLVISITAAVLSFGGQVTRAMVAGLMVVAIVVVLMLIFSFLKFVSDIVKKTAVIVNDKSNEVGKISFENITRLNDHHASIEKKLDKAVQYISKLSHPEQLDTMDSVLKDDKIGDALMKIRNEMHVLKAEENQRAWITEGMAKFGEILRNKGEIHEYGHQIISNLVRYLGANQGGIFIEYKDEEDTRYMELISSFAYDKRKFQEARVYEGQGVLGQCMYEKDFIVMTHVPETYAKITSGLGEATPRCIVVAPLMLNEVFYGVVELASFNPLTEFQMEFLKQVAVSIASEISSIKSMQQTEQFLNDSRTLTQELQHREEEMRQNMEELVAIQEQMSRKQSELDSYLSAINNTIASAEFDLEGNFVSANDIFMKVMGYNINELAGIPYHKFMRQDSSSQMMWENLRMGKFFSGEFKMRDKNGKELWLSGTFNPIIIGTGSPEKIMMFAQFTTQEKEKLNDMNVMVSALKSTLPVVEFNEQMICRTANEKFMKMFGLTRMNVKTKTVYDLIDTYYKSVFEKIKSEILSKEFSAMLLPMNINGQIVQYEVSVTVAQGLDGKISRVIMILVKEVEERVQVLSAVR</sequence>
<evidence type="ECO:0000256" key="2">
    <source>
        <dbReference type="SAM" id="Phobius"/>
    </source>
</evidence>
<evidence type="ECO:0000313" key="5">
    <source>
        <dbReference type="Proteomes" id="UP000251889"/>
    </source>
</evidence>
<keyword evidence="5" id="KW-1185">Reference proteome</keyword>
<feature type="coiled-coil region" evidence="1">
    <location>
        <begin position="320"/>
        <end position="350"/>
    </location>
</feature>
<dbReference type="OrthoDB" id="1120715at2"/>
<dbReference type="CDD" id="cd00130">
    <property type="entry name" value="PAS"/>
    <property type="match status" value="1"/>
</dbReference>
<keyword evidence="2" id="KW-1133">Transmembrane helix</keyword>
<dbReference type="InterPro" id="IPR000014">
    <property type="entry name" value="PAS"/>
</dbReference>
<keyword evidence="2" id="KW-0812">Transmembrane</keyword>
<comment type="caution">
    <text evidence="4">The sequence shown here is derived from an EMBL/GenBank/DDBJ whole genome shotgun (WGS) entry which is preliminary data.</text>
</comment>
<accession>A0A364Y2V0</accession>
<evidence type="ECO:0000259" key="3">
    <source>
        <dbReference type="SMART" id="SM00091"/>
    </source>
</evidence>
<evidence type="ECO:0000313" key="4">
    <source>
        <dbReference type="EMBL" id="RAW01019.1"/>
    </source>
</evidence>
<dbReference type="AlphaFoldDB" id="A0A364Y2V0"/>
<keyword evidence="1" id="KW-0175">Coiled coil</keyword>
<organism evidence="4 5">
    <name type="scientific">Pseudochryseolinea flava</name>
    <dbReference type="NCBI Taxonomy" id="2059302"/>
    <lineage>
        <taxon>Bacteria</taxon>
        <taxon>Pseudomonadati</taxon>
        <taxon>Bacteroidota</taxon>
        <taxon>Cytophagia</taxon>
        <taxon>Cytophagales</taxon>
        <taxon>Fulvivirgaceae</taxon>
        <taxon>Pseudochryseolinea</taxon>
    </lineage>
</organism>
<dbReference type="EMBL" id="QMFY01000005">
    <property type="protein sequence ID" value="RAW01019.1"/>
    <property type="molecule type" value="Genomic_DNA"/>
</dbReference>
<dbReference type="SUPFAM" id="SSF55785">
    <property type="entry name" value="PYP-like sensor domain (PAS domain)"/>
    <property type="match status" value="2"/>
</dbReference>
<dbReference type="Proteomes" id="UP000251889">
    <property type="component" value="Unassembled WGS sequence"/>
</dbReference>
<dbReference type="Pfam" id="PF13426">
    <property type="entry name" value="PAS_9"/>
    <property type="match status" value="2"/>
</dbReference>
<reference evidence="4 5" key="1">
    <citation type="submission" date="2018-06" db="EMBL/GenBank/DDBJ databases">
        <title>Chryseolinea flavus sp. nov., a member of the phylum Bacteroidetes isolated from soil.</title>
        <authorList>
            <person name="Li Y."/>
            <person name="Wang J."/>
        </authorList>
    </citation>
    <scope>NUCLEOTIDE SEQUENCE [LARGE SCALE GENOMIC DNA]</scope>
    <source>
        <strain evidence="4 5">SDU1-6</strain>
    </source>
</reference>
<dbReference type="SMART" id="SM00091">
    <property type="entry name" value="PAS"/>
    <property type="match status" value="2"/>
</dbReference>
<feature type="transmembrane region" description="Helical" evidence="2">
    <location>
        <begin position="33"/>
        <end position="52"/>
    </location>
</feature>
<dbReference type="InterPro" id="IPR029016">
    <property type="entry name" value="GAF-like_dom_sf"/>
</dbReference>
<dbReference type="NCBIfam" id="TIGR00229">
    <property type="entry name" value="sensory_box"/>
    <property type="match status" value="1"/>
</dbReference>
<dbReference type="InterPro" id="IPR035965">
    <property type="entry name" value="PAS-like_dom_sf"/>
</dbReference>
<protein>
    <recommendedName>
        <fullName evidence="3">PAS domain-containing protein</fullName>
    </recommendedName>
</protein>
<dbReference type="RefSeq" id="WP_112747174.1">
    <property type="nucleotide sequence ID" value="NZ_QMFY01000005.1"/>
</dbReference>
<proteinExistence type="predicted"/>
<dbReference type="SUPFAM" id="SSF55781">
    <property type="entry name" value="GAF domain-like"/>
    <property type="match status" value="1"/>
</dbReference>
<dbReference type="Gene3D" id="3.30.450.40">
    <property type="match status" value="1"/>
</dbReference>
<keyword evidence="2" id="KW-0472">Membrane</keyword>
<evidence type="ECO:0000256" key="1">
    <source>
        <dbReference type="SAM" id="Coils"/>
    </source>
</evidence>
<dbReference type="InterPro" id="IPR003018">
    <property type="entry name" value="GAF"/>
</dbReference>
<dbReference type="Pfam" id="PF13185">
    <property type="entry name" value="GAF_2"/>
    <property type="match status" value="1"/>
</dbReference>
<feature type="domain" description="PAS" evidence="3">
    <location>
        <begin position="349"/>
        <end position="417"/>
    </location>
</feature>
<feature type="domain" description="PAS" evidence="3">
    <location>
        <begin position="467"/>
        <end position="535"/>
    </location>
</feature>
<name>A0A364Y2V0_9BACT</name>
<dbReference type="Gene3D" id="3.30.450.20">
    <property type="entry name" value="PAS domain"/>
    <property type="match status" value="1"/>
</dbReference>